<keyword evidence="1" id="KW-1133">Transmembrane helix</keyword>
<proteinExistence type="predicted"/>
<dbReference type="AlphaFoldDB" id="A0A2Y9TWD2"/>
<dbReference type="InterPro" id="IPR007059">
    <property type="entry name" value="DmsC"/>
</dbReference>
<gene>
    <name evidence="2" type="ORF">HYN51_03700</name>
</gene>
<dbReference type="KEGG" id="lpv:HYN51_03700"/>
<dbReference type="GO" id="GO:0009389">
    <property type="term" value="F:dimethyl sulfoxide reductase activity"/>
    <property type="evidence" value="ECO:0007669"/>
    <property type="project" value="TreeGrafter"/>
</dbReference>
<dbReference type="Proteomes" id="UP000244908">
    <property type="component" value="Chromosome"/>
</dbReference>
<reference evidence="2 3" key="1">
    <citation type="journal article" date="2019" name="Int. J. Syst. Evol. Microbiol.">
        <title>Limnobaculum parvum gen. nov., sp. nov., isolated from a freshwater lake.</title>
        <authorList>
            <person name="Baek C."/>
            <person name="Shin S.K."/>
            <person name="Yi H."/>
        </authorList>
    </citation>
    <scope>NUCLEOTIDE SEQUENCE [LARGE SCALE GENOMIC DNA]</scope>
    <source>
        <strain evidence="2 3">HYN0051</strain>
    </source>
</reference>
<keyword evidence="3" id="KW-1185">Reference proteome</keyword>
<evidence type="ECO:0000313" key="2">
    <source>
        <dbReference type="EMBL" id="AWH87744.1"/>
    </source>
</evidence>
<feature type="transmembrane region" description="Helical" evidence="1">
    <location>
        <begin position="257"/>
        <end position="278"/>
    </location>
</feature>
<organism evidence="2 3">
    <name type="scientific">Limnobaculum parvum</name>
    <dbReference type="NCBI Taxonomy" id="2172103"/>
    <lineage>
        <taxon>Bacteria</taxon>
        <taxon>Pseudomonadati</taxon>
        <taxon>Pseudomonadota</taxon>
        <taxon>Gammaproteobacteria</taxon>
        <taxon>Enterobacterales</taxon>
        <taxon>Budviciaceae</taxon>
        <taxon>Limnobaculum</taxon>
    </lineage>
</organism>
<feature type="transmembrane region" description="Helical" evidence="1">
    <location>
        <begin position="47"/>
        <end position="69"/>
    </location>
</feature>
<accession>A0A2Y9TWD2</accession>
<dbReference type="OrthoDB" id="3172518at2"/>
<feature type="transmembrane region" description="Helical" evidence="1">
    <location>
        <begin position="230"/>
        <end position="250"/>
    </location>
</feature>
<dbReference type="EMBL" id="CP029185">
    <property type="protein sequence ID" value="AWH87744.1"/>
    <property type="molecule type" value="Genomic_DNA"/>
</dbReference>
<dbReference type="PANTHER" id="PTHR38095">
    <property type="entry name" value="ANAEROBIC DIMETHYL SULFOXIDE REDUCTASE CHAIN YNFH"/>
    <property type="match status" value="1"/>
</dbReference>
<evidence type="ECO:0000256" key="1">
    <source>
        <dbReference type="SAM" id="Phobius"/>
    </source>
</evidence>
<feature type="transmembrane region" description="Helical" evidence="1">
    <location>
        <begin position="189"/>
        <end position="210"/>
    </location>
</feature>
<name>A0A2Y9TWD2_9GAMM</name>
<keyword evidence="1" id="KW-0812">Transmembrane</keyword>
<dbReference type="PANTHER" id="PTHR38095:SF2">
    <property type="entry name" value="ANAEROBIC DIMETHYL SULFOXIDE REDUCTASE CHAIN C"/>
    <property type="match status" value="1"/>
</dbReference>
<dbReference type="GO" id="GO:0005886">
    <property type="term" value="C:plasma membrane"/>
    <property type="evidence" value="ECO:0007669"/>
    <property type="project" value="TreeGrafter"/>
</dbReference>
<sequence>MSEYELPLVFFTVLCQWAVGSIIAMTALMTVQPIWLNEETRFNRLRYMALAILAINIVGSFLSLLHLGSPLGAYRAILGLGHSWLSREVVAFFLLNGVVFIWAAVVFRFNRNRALVKSVSFVASLAGIAAILVSAQVYYQMASHPMWHTLITHLNFIATAILLGFVTISLMVAVYQYRQHAPQGKIPGLLLTGILLGVLLMFWVVLWYSHGVNGQGQMVRSAIAVLGSGLMGWLIFGGLITGTCVATYLYKQSSISMVGATVLMLVILSAAVCGRMLFYSGVMSQSPWF</sequence>
<feature type="transmembrane region" description="Helical" evidence="1">
    <location>
        <begin position="89"/>
        <end position="107"/>
    </location>
</feature>
<dbReference type="Pfam" id="PF04976">
    <property type="entry name" value="DmsC"/>
    <property type="match status" value="1"/>
</dbReference>
<dbReference type="GO" id="GO:0009390">
    <property type="term" value="C:dimethyl sulfoxide reductase complex"/>
    <property type="evidence" value="ECO:0007669"/>
    <property type="project" value="TreeGrafter"/>
</dbReference>
<feature type="transmembrane region" description="Helical" evidence="1">
    <location>
        <begin position="151"/>
        <end position="177"/>
    </location>
</feature>
<feature type="transmembrane region" description="Helical" evidence="1">
    <location>
        <begin position="6"/>
        <end position="35"/>
    </location>
</feature>
<feature type="transmembrane region" description="Helical" evidence="1">
    <location>
        <begin position="119"/>
        <end position="139"/>
    </location>
</feature>
<dbReference type="RefSeq" id="WP_108899832.1">
    <property type="nucleotide sequence ID" value="NZ_CP029185.2"/>
</dbReference>
<protein>
    <submittedName>
        <fullName evidence="2">Dimethyl sulfoxide reductase</fullName>
    </submittedName>
</protein>
<evidence type="ECO:0000313" key="3">
    <source>
        <dbReference type="Proteomes" id="UP000244908"/>
    </source>
</evidence>
<keyword evidence="1" id="KW-0472">Membrane</keyword>
<dbReference type="GO" id="GO:0019645">
    <property type="term" value="P:anaerobic electron transport chain"/>
    <property type="evidence" value="ECO:0007669"/>
    <property type="project" value="InterPro"/>
</dbReference>